<proteinExistence type="inferred from homology"/>
<comment type="catalytic activity">
    <reaction evidence="9">
        <text>2 L-dopa + O2 = 2 L-dopaquinone + 2 H2O</text>
        <dbReference type="Rhea" id="RHEA:34287"/>
        <dbReference type="ChEBI" id="CHEBI:15377"/>
        <dbReference type="ChEBI" id="CHEBI:15379"/>
        <dbReference type="ChEBI" id="CHEBI:57504"/>
        <dbReference type="ChEBI" id="CHEBI:57924"/>
        <dbReference type="EC" id="1.14.18.1"/>
    </reaction>
</comment>
<evidence type="ECO:0000256" key="4">
    <source>
        <dbReference type="ARBA" id="ARBA00022723"/>
    </source>
</evidence>
<evidence type="ECO:0000256" key="3">
    <source>
        <dbReference type="ARBA" id="ARBA00011906"/>
    </source>
</evidence>
<dbReference type="InterPro" id="IPR002227">
    <property type="entry name" value="Tyrosinase_Cu-bd"/>
</dbReference>
<dbReference type="Pfam" id="PF00264">
    <property type="entry name" value="Tyrosinase"/>
    <property type="match status" value="1"/>
</dbReference>
<dbReference type="Gene3D" id="1.10.1280.10">
    <property type="entry name" value="Di-copper center containing domain from catechol oxidase"/>
    <property type="match status" value="1"/>
</dbReference>
<evidence type="ECO:0000259" key="11">
    <source>
        <dbReference type="PROSITE" id="PS00498"/>
    </source>
</evidence>
<evidence type="ECO:0000256" key="5">
    <source>
        <dbReference type="ARBA" id="ARBA00023002"/>
    </source>
</evidence>
<evidence type="ECO:0000256" key="10">
    <source>
        <dbReference type="ARBA" id="ARBA00048881"/>
    </source>
</evidence>
<dbReference type="EMBL" id="ML992670">
    <property type="protein sequence ID" value="KAF2213402.1"/>
    <property type="molecule type" value="Genomic_DNA"/>
</dbReference>
<dbReference type="PRINTS" id="PR00092">
    <property type="entry name" value="TYROSINASE"/>
</dbReference>
<dbReference type="Gene3D" id="2.60.310.20">
    <property type="match status" value="1"/>
</dbReference>
<keyword evidence="6" id="KW-0186">Copper</keyword>
<dbReference type="SUPFAM" id="SSF48056">
    <property type="entry name" value="Di-copper centre-containing domain"/>
    <property type="match status" value="1"/>
</dbReference>
<dbReference type="GO" id="GO:0004503">
    <property type="term" value="F:tyrosinase activity"/>
    <property type="evidence" value="ECO:0007669"/>
    <property type="project" value="UniProtKB-EC"/>
</dbReference>
<evidence type="ECO:0000256" key="2">
    <source>
        <dbReference type="ARBA" id="ARBA00009928"/>
    </source>
</evidence>
<comment type="cofactor">
    <cofactor evidence="1">
        <name>Cu(2+)</name>
        <dbReference type="ChEBI" id="CHEBI:29036"/>
    </cofactor>
</comment>
<feature type="domain" description="Tyrosinase copper-binding" evidence="11">
    <location>
        <begin position="253"/>
        <end position="264"/>
    </location>
</feature>
<evidence type="ECO:0000256" key="8">
    <source>
        <dbReference type="ARBA" id="ARBA00023101"/>
    </source>
</evidence>
<dbReference type="PANTHER" id="PTHR11474">
    <property type="entry name" value="TYROSINASE FAMILY MEMBER"/>
    <property type="match status" value="1"/>
</dbReference>
<evidence type="ECO:0000256" key="1">
    <source>
        <dbReference type="ARBA" id="ARBA00001973"/>
    </source>
</evidence>
<keyword evidence="4" id="KW-0479">Metal-binding</keyword>
<evidence type="ECO:0000256" key="9">
    <source>
        <dbReference type="ARBA" id="ARBA00048233"/>
    </source>
</evidence>
<evidence type="ECO:0000313" key="13">
    <source>
        <dbReference type="Proteomes" id="UP000799539"/>
    </source>
</evidence>
<dbReference type="InterPro" id="IPR041640">
    <property type="entry name" value="Tyrosinase_C"/>
</dbReference>
<keyword evidence="13" id="KW-1185">Reference proteome</keyword>
<dbReference type="InterPro" id="IPR008922">
    <property type="entry name" value="Di-copper_centre_dom_sf"/>
</dbReference>
<protein>
    <recommendedName>
        <fullName evidence="3">tyrosinase</fullName>
        <ecNumber evidence="3">1.14.18.1</ecNumber>
    </recommendedName>
</protein>
<evidence type="ECO:0000256" key="6">
    <source>
        <dbReference type="ARBA" id="ARBA00023008"/>
    </source>
</evidence>
<comment type="catalytic activity">
    <reaction evidence="10">
        <text>L-tyrosine + O2 = L-dopaquinone + H2O</text>
        <dbReference type="Rhea" id="RHEA:18117"/>
        <dbReference type="ChEBI" id="CHEBI:15377"/>
        <dbReference type="ChEBI" id="CHEBI:15379"/>
        <dbReference type="ChEBI" id="CHEBI:57924"/>
        <dbReference type="ChEBI" id="CHEBI:58315"/>
        <dbReference type="EC" id="1.14.18.1"/>
    </reaction>
</comment>
<dbReference type="AlphaFoldDB" id="A0A6A6FIZ2"/>
<dbReference type="InterPro" id="IPR050316">
    <property type="entry name" value="Tyrosinase/Hemocyanin"/>
</dbReference>
<keyword evidence="5" id="KW-0560">Oxidoreductase</keyword>
<dbReference type="OrthoDB" id="6132182at2759"/>
<keyword evidence="8" id="KW-0470">Melanin biosynthesis</keyword>
<keyword evidence="7" id="KW-0503">Monooxygenase</keyword>
<dbReference type="Proteomes" id="UP000799539">
    <property type="component" value="Unassembled WGS sequence"/>
</dbReference>
<sequence length="540" mass="59861">MFNIFLLGLARFHATPQDDKLSYYQICGIHGRPYGMWDNVPPANGTEDNGYCVHVSNLLLPWHRPYLALFEQLLFDHMAACVREFPPGPLRQRYARAATQVRLPYWDWAMTPINGSVYPDIVQQPGVLVVKPNGTTTIDNPLHSYKFHPVSYRDMEFDPFASWADTKRYPTAWTSGARSQDNLIGPVLDNQLVSFSNRVYNLLTFYDNFTQFSNEAWYGSEQNIDSLEALHDAIHAITGQQGHMTYLDYSAYDPIFWLHHVNLDRFFDIWQTLHPDSYVEPMAALSPTYTIAKGSIQDADSPLEPFSKDSKGTMWTSNTVKNTRTFGYTYVETANGSQADARAAVNSLYGSGYTGGGLIGVRDTAVTAGTMRTTAGFVVHGRQRHYAASILSDKHALNGSYSIYVFVGEVDDSDPSSWPTSPNLAGTHATFGSLRAHEDLARQAMITGGTIPLTNILAAKVTSGEISSLDENEVAGYLEEYLQWRVVKFDGEPVPVEDVSGLQVVATLSEVTPAANDEDVPMRSKFKKLAGVTKGKLGGS</sequence>
<accession>A0A6A6FIZ2</accession>
<dbReference type="GO" id="GO:0042438">
    <property type="term" value="P:melanin biosynthetic process"/>
    <property type="evidence" value="ECO:0007669"/>
    <property type="project" value="UniProtKB-KW"/>
</dbReference>
<organism evidence="12 13">
    <name type="scientific">Cercospora zeae-maydis SCOH1-5</name>
    <dbReference type="NCBI Taxonomy" id="717836"/>
    <lineage>
        <taxon>Eukaryota</taxon>
        <taxon>Fungi</taxon>
        <taxon>Dikarya</taxon>
        <taxon>Ascomycota</taxon>
        <taxon>Pezizomycotina</taxon>
        <taxon>Dothideomycetes</taxon>
        <taxon>Dothideomycetidae</taxon>
        <taxon>Mycosphaerellales</taxon>
        <taxon>Mycosphaerellaceae</taxon>
        <taxon>Cercospora</taxon>
    </lineage>
</organism>
<comment type="similarity">
    <text evidence="2">Belongs to the tyrosinase family.</text>
</comment>
<dbReference type="GO" id="GO:0046872">
    <property type="term" value="F:metal ion binding"/>
    <property type="evidence" value="ECO:0007669"/>
    <property type="project" value="UniProtKB-KW"/>
</dbReference>
<dbReference type="Pfam" id="PF18132">
    <property type="entry name" value="Tyrosinase_C"/>
    <property type="match status" value="1"/>
</dbReference>
<dbReference type="PANTHER" id="PTHR11474:SF76">
    <property type="entry name" value="SHKT DOMAIN-CONTAINING PROTEIN"/>
    <property type="match status" value="1"/>
</dbReference>
<name>A0A6A6FIZ2_9PEZI</name>
<evidence type="ECO:0000313" key="12">
    <source>
        <dbReference type="EMBL" id="KAF2213402.1"/>
    </source>
</evidence>
<gene>
    <name evidence="12" type="ORF">CERZMDRAFT_120761</name>
</gene>
<dbReference type="EC" id="1.14.18.1" evidence="3"/>
<dbReference type="PROSITE" id="PS00498">
    <property type="entry name" value="TYROSINASE_2"/>
    <property type="match status" value="1"/>
</dbReference>
<reference evidence="12" key="1">
    <citation type="journal article" date="2020" name="Stud. Mycol.">
        <title>101 Dothideomycetes genomes: a test case for predicting lifestyles and emergence of pathogens.</title>
        <authorList>
            <person name="Haridas S."/>
            <person name="Albert R."/>
            <person name="Binder M."/>
            <person name="Bloem J."/>
            <person name="Labutti K."/>
            <person name="Salamov A."/>
            <person name="Andreopoulos B."/>
            <person name="Baker S."/>
            <person name="Barry K."/>
            <person name="Bills G."/>
            <person name="Bluhm B."/>
            <person name="Cannon C."/>
            <person name="Castanera R."/>
            <person name="Culley D."/>
            <person name="Daum C."/>
            <person name="Ezra D."/>
            <person name="Gonzalez J."/>
            <person name="Henrissat B."/>
            <person name="Kuo A."/>
            <person name="Liang C."/>
            <person name="Lipzen A."/>
            <person name="Lutzoni F."/>
            <person name="Magnuson J."/>
            <person name="Mondo S."/>
            <person name="Nolan M."/>
            <person name="Ohm R."/>
            <person name="Pangilinan J."/>
            <person name="Park H.-J."/>
            <person name="Ramirez L."/>
            <person name="Alfaro M."/>
            <person name="Sun H."/>
            <person name="Tritt A."/>
            <person name="Yoshinaga Y."/>
            <person name="Zwiers L.-H."/>
            <person name="Turgeon B."/>
            <person name="Goodwin S."/>
            <person name="Spatafora J."/>
            <person name="Crous P."/>
            <person name="Grigoriev I."/>
        </authorList>
    </citation>
    <scope>NUCLEOTIDE SEQUENCE</scope>
    <source>
        <strain evidence="12">SCOH1-5</strain>
    </source>
</reference>
<evidence type="ECO:0000256" key="7">
    <source>
        <dbReference type="ARBA" id="ARBA00023033"/>
    </source>
</evidence>